<gene>
    <name evidence="3" type="ORF">OC842_004036</name>
</gene>
<dbReference type="InterPro" id="IPR036249">
    <property type="entry name" value="Thioredoxin-like_sf"/>
</dbReference>
<evidence type="ECO:0000313" key="3">
    <source>
        <dbReference type="EMBL" id="KAK0530112.1"/>
    </source>
</evidence>
<dbReference type="SUPFAM" id="SSF52833">
    <property type="entry name" value="Thioredoxin-like"/>
    <property type="match status" value="1"/>
</dbReference>
<dbReference type="GO" id="GO:0004364">
    <property type="term" value="F:glutathione transferase activity"/>
    <property type="evidence" value="ECO:0007669"/>
    <property type="project" value="TreeGrafter"/>
</dbReference>
<name>A0AAN6GAJ6_9BASI</name>
<dbReference type="PANTHER" id="PTHR11571">
    <property type="entry name" value="GLUTATHIONE S-TRANSFERASE"/>
    <property type="match status" value="1"/>
</dbReference>
<dbReference type="AlphaFoldDB" id="A0AAN6GAJ6"/>
<comment type="caution">
    <text evidence="3">The sequence shown here is derived from an EMBL/GenBank/DDBJ whole genome shotgun (WGS) entry which is preliminary data.</text>
</comment>
<reference evidence="3" key="1">
    <citation type="journal article" date="2023" name="PhytoFront">
        <title>Draft Genome Resources of Seven Strains of Tilletia horrida, Causal Agent of Kernel Smut of Rice.</title>
        <authorList>
            <person name="Khanal S."/>
            <person name="Antony Babu S."/>
            <person name="Zhou X.G."/>
        </authorList>
    </citation>
    <scope>NUCLEOTIDE SEQUENCE</scope>
    <source>
        <strain evidence="3">TX3</strain>
    </source>
</reference>
<proteinExistence type="predicted"/>
<dbReference type="EMBL" id="JAPDMQ010000224">
    <property type="protein sequence ID" value="KAK0530112.1"/>
    <property type="molecule type" value="Genomic_DNA"/>
</dbReference>
<dbReference type="PROSITE" id="PS50405">
    <property type="entry name" value="GST_CTER"/>
    <property type="match status" value="1"/>
</dbReference>
<dbReference type="SUPFAM" id="SSF47616">
    <property type="entry name" value="GST C-terminal domain-like"/>
    <property type="match status" value="1"/>
</dbReference>
<organism evidence="3 4">
    <name type="scientific">Tilletia horrida</name>
    <dbReference type="NCBI Taxonomy" id="155126"/>
    <lineage>
        <taxon>Eukaryota</taxon>
        <taxon>Fungi</taxon>
        <taxon>Dikarya</taxon>
        <taxon>Basidiomycota</taxon>
        <taxon>Ustilaginomycotina</taxon>
        <taxon>Exobasidiomycetes</taxon>
        <taxon>Tilletiales</taxon>
        <taxon>Tilletiaceae</taxon>
        <taxon>Tilletia</taxon>
    </lineage>
</organism>
<dbReference type="GO" id="GO:0006749">
    <property type="term" value="P:glutathione metabolic process"/>
    <property type="evidence" value="ECO:0007669"/>
    <property type="project" value="TreeGrafter"/>
</dbReference>
<dbReference type="PANTHER" id="PTHR11571:SF263">
    <property type="entry name" value="GLUTATHIONE S-TRANSFERASE"/>
    <property type="match status" value="1"/>
</dbReference>
<sequence>MTASYTLLYHAGIPGRGEYVRLAFEAAQVAFTDTNKDLYTLTGVNGNAGHPAHLACPLLKIELDGDAKPFYLSQTPAILAYLAPRLGLDGTKDDADLGSEHADIRRAHVSQLTATILDLSNEIHDTHHPISVGAYYEDQKEAAARRAEDLRKNRIPKFFRIFDRSIAQNPAQSGFLIGKHATVADLVLFQVVDGIAFAFPNLTKSLRESGDYKGVYALRDQVAALPGIKAYLDSGRRASFSNGIFRHYPELDPETSA</sequence>
<dbReference type="Proteomes" id="UP001176521">
    <property type="component" value="Unassembled WGS sequence"/>
</dbReference>
<dbReference type="Gene3D" id="3.40.30.10">
    <property type="entry name" value="Glutaredoxin"/>
    <property type="match status" value="1"/>
</dbReference>
<dbReference type="InterPro" id="IPR010987">
    <property type="entry name" value="Glutathione-S-Trfase_C-like"/>
</dbReference>
<dbReference type="InterPro" id="IPR004046">
    <property type="entry name" value="GST_C"/>
</dbReference>
<evidence type="ECO:0000313" key="4">
    <source>
        <dbReference type="Proteomes" id="UP001176521"/>
    </source>
</evidence>
<dbReference type="PROSITE" id="PS50404">
    <property type="entry name" value="GST_NTER"/>
    <property type="match status" value="1"/>
</dbReference>
<protein>
    <recommendedName>
        <fullName evidence="5">Glutathione S-transferase</fullName>
    </recommendedName>
</protein>
<dbReference type="InterPro" id="IPR036282">
    <property type="entry name" value="Glutathione-S-Trfase_C_sf"/>
</dbReference>
<evidence type="ECO:0000259" key="1">
    <source>
        <dbReference type="PROSITE" id="PS50404"/>
    </source>
</evidence>
<dbReference type="InterPro" id="IPR004045">
    <property type="entry name" value="Glutathione_S-Trfase_N"/>
</dbReference>
<evidence type="ECO:0000259" key="2">
    <source>
        <dbReference type="PROSITE" id="PS50405"/>
    </source>
</evidence>
<dbReference type="InterPro" id="IPR050213">
    <property type="entry name" value="GST_superfamily"/>
</dbReference>
<dbReference type="Gene3D" id="1.20.1050.10">
    <property type="match status" value="1"/>
</dbReference>
<evidence type="ECO:0008006" key="5">
    <source>
        <dbReference type="Google" id="ProtNLM"/>
    </source>
</evidence>
<accession>A0AAN6GAJ6</accession>
<dbReference type="Pfam" id="PF14497">
    <property type="entry name" value="GST_C_3"/>
    <property type="match status" value="1"/>
</dbReference>
<dbReference type="CDD" id="cd03192">
    <property type="entry name" value="GST_C_Sigma_like"/>
    <property type="match status" value="1"/>
</dbReference>
<feature type="domain" description="GST N-terminal" evidence="1">
    <location>
        <begin position="4"/>
        <end position="90"/>
    </location>
</feature>
<feature type="domain" description="GST C-terminal" evidence="2">
    <location>
        <begin position="102"/>
        <end position="251"/>
    </location>
</feature>
<keyword evidence="4" id="KW-1185">Reference proteome</keyword>